<protein>
    <submittedName>
        <fullName evidence="2">Uncharacterized protein</fullName>
    </submittedName>
</protein>
<feature type="chain" id="PRO_5042926404" evidence="1">
    <location>
        <begin position="19"/>
        <end position="171"/>
    </location>
</feature>
<dbReference type="Proteomes" id="UP001381693">
    <property type="component" value="Unassembled WGS sequence"/>
</dbReference>
<feature type="signal peptide" evidence="1">
    <location>
        <begin position="1"/>
        <end position="18"/>
    </location>
</feature>
<organism evidence="2 3">
    <name type="scientific">Halocaridina rubra</name>
    <name type="common">Hawaiian red shrimp</name>
    <dbReference type="NCBI Taxonomy" id="373956"/>
    <lineage>
        <taxon>Eukaryota</taxon>
        <taxon>Metazoa</taxon>
        <taxon>Ecdysozoa</taxon>
        <taxon>Arthropoda</taxon>
        <taxon>Crustacea</taxon>
        <taxon>Multicrustacea</taxon>
        <taxon>Malacostraca</taxon>
        <taxon>Eumalacostraca</taxon>
        <taxon>Eucarida</taxon>
        <taxon>Decapoda</taxon>
        <taxon>Pleocyemata</taxon>
        <taxon>Caridea</taxon>
        <taxon>Atyoidea</taxon>
        <taxon>Atyidae</taxon>
        <taxon>Halocaridina</taxon>
    </lineage>
</organism>
<proteinExistence type="predicted"/>
<accession>A0AAN9AGY5</accession>
<comment type="caution">
    <text evidence="2">The sequence shown here is derived from an EMBL/GenBank/DDBJ whole genome shotgun (WGS) entry which is preliminary data.</text>
</comment>
<evidence type="ECO:0000256" key="1">
    <source>
        <dbReference type="SAM" id="SignalP"/>
    </source>
</evidence>
<evidence type="ECO:0000313" key="2">
    <source>
        <dbReference type="EMBL" id="KAK7086707.1"/>
    </source>
</evidence>
<keyword evidence="3" id="KW-1185">Reference proteome</keyword>
<evidence type="ECO:0000313" key="3">
    <source>
        <dbReference type="Proteomes" id="UP001381693"/>
    </source>
</evidence>
<name>A0AAN9AGY5_HALRR</name>
<dbReference type="AlphaFoldDB" id="A0AAN9AGY5"/>
<gene>
    <name evidence="2" type="ORF">SK128_010749</name>
</gene>
<keyword evidence="1" id="KW-0732">Signal</keyword>
<reference evidence="2 3" key="1">
    <citation type="submission" date="2023-11" db="EMBL/GenBank/DDBJ databases">
        <title>Halocaridina rubra genome assembly.</title>
        <authorList>
            <person name="Smith C."/>
        </authorList>
    </citation>
    <scope>NUCLEOTIDE SEQUENCE [LARGE SCALE GENOMIC DNA]</scope>
    <source>
        <strain evidence="2">EP-1</strain>
        <tissue evidence="2">Whole</tissue>
    </source>
</reference>
<dbReference type="EMBL" id="JAXCGZ010000101">
    <property type="protein sequence ID" value="KAK7086707.1"/>
    <property type="molecule type" value="Genomic_DNA"/>
</dbReference>
<sequence length="171" mass="18362">MSLSTVLLLSSLVVLIKGNADTQDLEIPQVTRLLTIENLLRTEVTTMSYTKIVYPTCTATVPGIVSCAHQEHIKPSGAFESSSVTIPADFSSDGISHSYHVAEVVMPSCDCLDNPKGRMPRLLNQNLITIKATTVLTTYTTITYTDSSTTVSITYNGCVPSDAPTTTLCNA</sequence>